<keyword evidence="1" id="KW-1133">Transmembrane helix</keyword>
<evidence type="ECO:0000313" key="3">
    <source>
        <dbReference type="Proteomes" id="UP001595961"/>
    </source>
</evidence>
<accession>A0ABV9C7G6</accession>
<protein>
    <submittedName>
        <fullName evidence="2">Uncharacterized protein</fullName>
    </submittedName>
</protein>
<dbReference type="EMBL" id="JBHSGA010000025">
    <property type="protein sequence ID" value="MFC4528936.1"/>
    <property type="molecule type" value="Genomic_DNA"/>
</dbReference>
<evidence type="ECO:0000256" key="1">
    <source>
        <dbReference type="SAM" id="Phobius"/>
    </source>
</evidence>
<feature type="transmembrane region" description="Helical" evidence="1">
    <location>
        <begin position="76"/>
        <end position="95"/>
    </location>
</feature>
<dbReference type="RefSeq" id="WP_266151682.1">
    <property type="nucleotide sequence ID" value="NZ_CP064028.1"/>
</dbReference>
<dbReference type="Proteomes" id="UP001595961">
    <property type="component" value="Unassembled WGS sequence"/>
</dbReference>
<proteinExistence type="predicted"/>
<evidence type="ECO:0000313" key="2">
    <source>
        <dbReference type="EMBL" id="MFC4528936.1"/>
    </source>
</evidence>
<name>A0ABV9C7G6_9GAMM</name>
<reference evidence="3" key="1">
    <citation type="journal article" date="2019" name="Int. J. Syst. Evol. Microbiol.">
        <title>The Global Catalogue of Microorganisms (GCM) 10K type strain sequencing project: providing services to taxonomists for standard genome sequencing and annotation.</title>
        <authorList>
            <consortium name="The Broad Institute Genomics Platform"/>
            <consortium name="The Broad Institute Genome Sequencing Center for Infectious Disease"/>
            <person name="Wu L."/>
            <person name="Ma J."/>
        </authorList>
    </citation>
    <scope>NUCLEOTIDE SEQUENCE [LARGE SCALE GENOMIC DNA]</scope>
    <source>
        <strain evidence="3">CCM 4481</strain>
    </source>
</reference>
<organism evidence="2 3">
    <name type="scientific">Dyella halodurans</name>
    <dbReference type="NCBI Taxonomy" id="1920171"/>
    <lineage>
        <taxon>Bacteria</taxon>
        <taxon>Pseudomonadati</taxon>
        <taxon>Pseudomonadota</taxon>
        <taxon>Gammaproteobacteria</taxon>
        <taxon>Lysobacterales</taxon>
        <taxon>Rhodanobacteraceae</taxon>
        <taxon>Dyella</taxon>
    </lineage>
</organism>
<sequence>MFLTALVIRRQGAIVRSFERAGATGSASARTAAELGLKPDMAWYQLVGRAVLRCPGAGRYYLDRPSWLRLRKRRRITGLWLAAVIVLLIVLWLWLRVKAA</sequence>
<keyword evidence="3" id="KW-1185">Reference proteome</keyword>
<comment type="caution">
    <text evidence="2">The sequence shown here is derived from an EMBL/GenBank/DDBJ whole genome shotgun (WGS) entry which is preliminary data.</text>
</comment>
<gene>
    <name evidence="2" type="ORF">ACFO5W_19995</name>
</gene>
<keyword evidence="1" id="KW-0472">Membrane</keyword>
<keyword evidence="1" id="KW-0812">Transmembrane</keyword>